<evidence type="ECO:0000313" key="9">
    <source>
        <dbReference type="Proteomes" id="UP001597419"/>
    </source>
</evidence>
<feature type="coiled-coil region" evidence="4">
    <location>
        <begin position="205"/>
        <end position="232"/>
    </location>
</feature>
<keyword evidence="6" id="KW-1133">Transmembrane helix</keyword>
<proteinExistence type="inferred from homology"/>
<name>A0ABW5GP64_9PSEU</name>
<dbReference type="EMBL" id="JBHUKU010000017">
    <property type="protein sequence ID" value="MFD2462589.1"/>
    <property type="molecule type" value="Genomic_DNA"/>
</dbReference>
<reference evidence="9" key="1">
    <citation type="journal article" date="2019" name="Int. J. Syst. Evol. Microbiol.">
        <title>The Global Catalogue of Microorganisms (GCM) 10K type strain sequencing project: providing services to taxonomists for standard genome sequencing and annotation.</title>
        <authorList>
            <consortium name="The Broad Institute Genomics Platform"/>
            <consortium name="The Broad Institute Genome Sequencing Center for Infectious Disease"/>
            <person name="Wu L."/>
            <person name="Ma J."/>
        </authorList>
    </citation>
    <scope>NUCLEOTIDE SEQUENCE [LARGE SCALE GENOMIC DNA]</scope>
    <source>
        <strain evidence="9">CGMCC 4.7643</strain>
    </source>
</reference>
<evidence type="ECO:0000256" key="6">
    <source>
        <dbReference type="SAM" id="Phobius"/>
    </source>
</evidence>
<keyword evidence="3 6" id="KW-0472">Membrane</keyword>
<organism evidence="8 9">
    <name type="scientific">Amycolatopsis samaneae</name>
    <dbReference type="NCBI Taxonomy" id="664691"/>
    <lineage>
        <taxon>Bacteria</taxon>
        <taxon>Bacillati</taxon>
        <taxon>Actinomycetota</taxon>
        <taxon>Actinomycetes</taxon>
        <taxon>Pseudonocardiales</taxon>
        <taxon>Pseudonocardiaceae</taxon>
        <taxon>Amycolatopsis</taxon>
    </lineage>
</organism>
<evidence type="ECO:0000256" key="3">
    <source>
        <dbReference type="ARBA" id="ARBA00023136"/>
    </source>
</evidence>
<evidence type="ECO:0000256" key="4">
    <source>
        <dbReference type="SAM" id="Coils"/>
    </source>
</evidence>
<comment type="caution">
    <text evidence="8">The sequence shown here is derived from an EMBL/GenBank/DDBJ whole genome shotgun (WGS) entry which is preliminary data.</text>
</comment>
<dbReference type="RefSeq" id="WP_345403660.1">
    <property type="nucleotide sequence ID" value="NZ_BAABHG010000015.1"/>
</dbReference>
<evidence type="ECO:0000259" key="7">
    <source>
        <dbReference type="SMART" id="SM00244"/>
    </source>
</evidence>
<evidence type="ECO:0000256" key="5">
    <source>
        <dbReference type="SAM" id="MobiDB-lite"/>
    </source>
</evidence>
<feature type="transmembrane region" description="Helical" evidence="6">
    <location>
        <begin position="6"/>
        <end position="29"/>
    </location>
</feature>
<dbReference type="InterPro" id="IPR001107">
    <property type="entry name" value="Band_7"/>
</dbReference>
<comment type="subcellular location">
    <subcellularLocation>
        <location evidence="1">Membrane</location>
    </subcellularLocation>
</comment>
<dbReference type="Pfam" id="PF01145">
    <property type="entry name" value="Band_7"/>
    <property type="match status" value="1"/>
</dbReference>
<feature type="region of interest" description="Disordered" evidence="5">
    <location>
        <begin position="337"/>
        <end position="367"/>
    </location>
</feature>
<dbReference type="PANTHER" id="PTHR13806">
    <property type="entry name" value="FLOTILLIN-RELATED"/>
    <property type="match status" value="1"/>
</dbReference>
<keyword evidence="6" id="KW-0812">Transmembrane</keyword>
<dbReference type="SMART" id="SM00244">
    <property type="entry name" value="PHB"/>
    <property type="match status" value="1"/>
</dbReference>
<dbReference type="InterPro" id="IPR027705">
    <property type="entry name" value="Flotillin_fam"/>
</dbReference>
<keyword evidence="4" id="KW-0175">Coiled coil</keyword>
<evidence type="ECO:0000313" key="8">
    <source>
        <dbReference type="EMBL" id="MFD2462589.1"/>
    </source>
</evidence>
<evidence type="ECO:0000256" key="2">
    <source>
        <dbReference type="ARBA" id="ARBA00007161"/>
    </source>
</evidence>
<feature type="domain" description="Band 7" evidence="7">
    <location>
        <begin position="27"/>
        <end position="202"/>
    </location>
</feature>
<dbReference type="SUPFAM" id="SSF117892">
    <property type="entry name" value="Band 7/SPFH domain"/>
    <property type="match status" value="1"/>
</dbReference>
<comment type="similarity">
    <text evidence="2">Belongs to the band 7/mec-2 family. Flotillin subfamily.</text>
</comment>
<accession>A0ABW5GP64</accession>
<feature type="compositionally biased region" description="Low complexity" evidence="5">
    <location>
        <begin position="344"/>
        <end position="367"/>
    </location>
</feature>
<keyword evidence="9" id="KW-1185">Reference proteome</keyword>
<protein>
    <submittedName>
        <fullName evidence="8">SPFH domain-containing protein</fullName>
    </submittedName>
</protein>
<dbReference type="PANTHER" id="PTHR13806:SF46">
    <property type="entry name" value="FLOTILLIN-1-RELATED"/>
    <property type="match status" value="1"/>
</dbReference>
<feature type="region of interest" description="Disordered" evidence="5">
    <location>
        <begin position="477"/>
        <end position="514"/>
    </location>
</feature>
<dbReference type="Proteomes" id="UP001597419">
    <property type="component" value="Unassembled WGS sequence"/>
</dbReference>
<sequence>MGIGEILLFSGGGLIAFLIIVFGVLRLLYKVAEPNEALIISGLGVRVERHETADSLGFKIVTGRGVNVIPGFQTARRLSLDTRGVNLQVSCVTKQGLPVTVRAVVIYKVGDDFASIANAARRFLDQQKGMNDTIHELFSGHLRSIVGGLTLEDMIHNREALTGEVRQSSATEMIKLGLIVDSLQIQEIEDETGYILNLGKPHAAAVAASARIAEAERDQEAAEAEQIAAAKKAAAVRASQIQQAGYQAEVDEARAKAGQAGPLAEASSRQEVVVQETRAAELEAALAEQRLQSQVRKPADAKAYDTRTTADAARDAQIARAQAEAKETELRAAADATRVKTAAEAEAQATRSRAEATASATRATGEAEASAAKARGLAAAEAAKAQGLAEAEAARAKGLAEAEAIKARATALAENQEAVVAQQLAERWPEIVQAGAQAFGNVDHMVVLNGADGMSDMFTKALSLGGTGLGLARQLMDAMGGSSARPEARTPAEGPSAQPAGEAAQRQGDLTARE</sequence>
<dbReference type="Gene3D" id="3.30.479.30">
    <property type="entry name" value="Band 7 domain"/>
    <property type="match status" value="1"/>
</dbReference>
<gene>
    <name evidence="8" type="ORF">ACFSYJ_28535</name>
</gene>
<evidence type="ECO:0000256" key="1">
    <source>
        <dbReference type="ARBA" id="ARBA00004370"/>
    </source>
</evidence>
<dbReference type="CDD" id="cd03399">
    <property type="entry name" value="SPFH_flotillin"/>
    <property type="match status" value="1"/>
</dbReference>
<dbReference type="InterPro" id="IPR036013">
    <property type="entry name" value="Band_7/SPFH_dom_sf"/>
</dbReference>